<dbReference type="Proteomes" id="UP000827092">
    <property type="component" value="Unassembled WGS sequence"/>
</dbReference>
<keyword evidence="2" id="KW-1185">Reference proteome</keyword>
<dbReference type="AlphaFoldDB" id="A0AAV6VQB1"/>
<proteinExistence type="predicted"/>
<accession>A0AAV6VQB1</accession>
<organism evidence="1 2">
    <name type="scientific">Oedothorax gibbosus</name>
    <dbReference type="NCBI Taxonomy" id="931172"/>
    <lineage>
        <taxon>Eukaryota</taxon>
        <taxon>Metazoa</taxon>
        <taxon>Ecdysozoa</taxon>
        <taxon>Arthropoda</taxon>
        <taxon>Chelicerata</taxon>
        <taxon>Arachnida</taxon>
        <taxon>Araneae</taxon>
        <taxon>Araneomorphae</taxon>
        <taxon>Entelegynae</taxon>
        <taxon>Araneoidea</taxon>
        <taxon>Linyphiidae</taxon>
        <taxon>Erigoninae</taxon>
        <taxon>Oedothorax</taxon>
    </lineage>
</organism>
<protein>
    <submittedName>
        <fullName evidence="1">Uncharacterized protein</fullName>
    </submittedName>
</protein>
<gene>
    <name evidence="1" type="ORF">JTE90_020317</name>
</gene>
<reference evidence="1 2" key="1">
    <citation type="journal article" date="2022" name="Nat. Ecol. Evol.">
        <title>A masculinizing supergene underlies an exaggerated male reproductive morph in a spider.</title>
        <authorList>
            <person name="Hendrickx F."/>
            <person name="De Corte Z."/>
            <person name="Sonet G."/>
            <person name="Van Belleghem S.M."/>
            <person name="Kostlbacher S."/>
            <person name="Vangestel C."/>
        </authorList>
    </citation>
    <scope>NUCLEOTIDE SEQUENCE [LARGE SCALE GENOMIC DNA]</scope>
    <source>
        <strain evidence="1">W744_W776</strain>
    </source>
</reference>
<dbReference type="EMBL" id="JAFNEN010000047">
    <property type="protein sequence ID" value="KAG8197941.1"/>
    <property type="molecule type" value="Genomic_DNA"/>
</dbReference>
<evidence type="ECO:0000313" key="1">
    <source>
        <dbReference type="EMBL" id="KAG8197941.1"/>
    </source>
</evidence>
<evidence type="ECO:0000313" key="2">
    <source>
        <dbReference type="Proteomes" id="UP000827092"/>
    </source>
</evidence>
<comment type="caution">
    <text evidence="1">The sequence shown here is derived from an EMBL/GenBank/DDBJ whole genome shotgun (WGS) entry which is preliminary data.</text>
</comment>
<name>A0AAV6VQB1_9ARAC</name>
<sequence>MGERVDSIDHERHLRLLLVPYTLSSSLRLGEHTVCASYSVLELLDGTFFGRVQANTLSQYSSNSSRIRRDFFGWSEA</sequence>